<evidence type="ECO:0000256" key="4">
    <source>
        <dbReference type="ARBA" id="ARBA00023136"/>
    </source>
</evidence>
<dbReference type="AlphaFoldDB" id="A0A5B8UP16"/>
<proteinExistence type="inferred from homology"/>
<keyword evidence="9" id="KW-1185">Reference proteome</keyword>
<organism evidence="8 9">
    <name type="scientific">Flavisolibacter ginsenosidimutans</name>
    <dbReference type="NCBI Taxonomy" id="661481"/>
    <lineage>
        <taxon>Bacteria</taxon>
        <taxon>Pseudomonadati</taxon>
        <taxon>Bacteroidota</taxon>
        <taxon>Chitinophagia</taxon>
        <taxon>Chitinophagales</taxon>
        <taxon>Chitinophagaceae</taxon>
        <taxon>Flavisolibacter</taxon>
    </lineage>
</organism>
<dbReference type="Gene3D" id="2.20.20.130">
    <property type="match status" value="1"/>
</dbReference>
<dbReference type="GO" id="GO:0009279">
    <property type="term" value="C:cell outer membrane"/>
    <property type="evidence" value="ECO:0007669"/>
    <property type="project" value="UniProtKB-SubCell"/>
</dbReference>
<reference evidence="8 9" key="1">
    <citation type="journal article" date="2015" name="Int. J. Syst. Evol. Microbiol.">
        <title>Flavisolibacter ginsenosidimutans sp. nov., with ginsenoside-converting activity isolated from soil used for cultivating ginseng.</title>
        <authorList>
            <person name="Zhao Y."/>
            <person name="Liu Q."/>
            <person name="Kang M.S."/>
            <person name="Jin F."/>
            <person name="Yu H."/>
            <person name="Im W.T."/>
        </authorList>
    </citation>
    <scope>NUCLEOTIDE SEQUENCE [LARGE SCALE GENOMIC DNA]</scope>
    <source>
        <strain evidence="8 9">Gsoil 636</strain>
    </source>
</reference>
<feature type="domain" description="SusD-like N-terminal" evidence="7">
    <location>
        <begin position="25"/>
        <end position="230"/>
    </location>
</feature>
<evidence type="ECO:0000259" key="7">
    <source>
        <dbReference type="Pfam" id="PF14322"/>
    </source>
</evidence>
<evidence type="ECO:0000256" key="1">
    <source>
        <dbReference type="ARBA" id="ARBA00004442"/>
    </source>
</evidence>
<keyword evidence="5" id="KW-0998">Cell outer membrane</keyword>
<evidence type="ECO:0000313" key="9">
    <source>
        <dbReference type="Proteomes" id="UP000321204"/>
    </source>
</evidence>
<dbReference type="Proteomes" id="UP000321204">
    <property type="component" value="Chromosome"/>
</dbReference>
<dbReference type="Pfam" id="PF07980">
    <property type="entry name" value="SusD_RagB"/>
    <property type="match status" value="1"/>
</dbReference>
<comment type="subcellular location">
    <subcellularLocation>
        <location evidence="1">Cell outer membrane</location>
    </subcellularLocation>
</comment>
<keyword evidence="4" id="KW-0472">Membrane</keyword>
<dbReference type="Pfam" id="PF14322">
    <property type="entry name" value="SusD-like_3"/>
    <property type="match status" value="1"/>
</dbReference>
<comment type="similarity">
    <text evidence="2">Belongs to the SusD family.</text>
</comment>
<dbReference type="Gene3D" id="1.25.40.390">
    <property type="match status" value="1"/>
</dbReference>
<dbReference type="KEGG" id="fgg:FSB75_18345"/>
<feature type="domain" description="RagB/SusD" evidence="6">
    <location>
        <begin position="319"/>
        <end position="465"/>
    </location>
</feature>
<name>A0A5B8UP16_9BACT</name>
<keyword evidence="3" id="KW-0732">Signal</keyword>
<dbReference type="SUPFAM" id="SSF48452">
    <property type="entry name" value="TPR-like"/>
    <property type="match status" value="1"/>
</dbReference>
<gene>
    <name evidence="8" type="ORF">FSB75_18345</name>
</gene>
<dbReference type="PROSITE" id="PS51257">
    <property type="entry name" value="PROKAR_LIPOPROTEIN"/>
    <property type="match status" value="1"/>
</dbReference>
<evidence type="ECO:0000256" key="3">
    <source>
        <dbReference type="ARBA" id="ARBA00022729"/>
    </source>
</evidence>
<dbReference type="OrthoDB" id="1080118at2"/>
<sequence length="465" mass="50811">MKLNNKFLLLICGGSLALASCKKELDKQPTDSFSNTNAYQTIAQIQLGVNEAYGRYSAYANDMYVNALVSDESKLGSGNAGQGALTYRFQYTSDATAGGDVTSAYFSYYAMIDQINTVLSYLPTVAAAPSDEPRRNALKGQLLALRGIAHFSLLEFYSDRYDANKLGVPIMLQSDVFAKPKRSTMGEVMAQIEKDLSAAKDLLPSVNASTFSDTVMNQINVTGYQARIALYKRDYQSAINYATTVINSAVKPLSSGATFQDIWTDANNAETLFRRRYASSASIGSLWTTTGGLIYIAPSDKLVASYASTDIRKATYIGGSSGNYYVNKFFTSSRGGRAVDIKAMRIAEMYLIRAEAYARNTTPDLVAGAADLNALRTARITGYVNQTFGTADALVSAVMDERFKELCFEGFRFFDLKRNGLPVQRLASDANAAWQTLTPGDYRFIMPIPGQEILANPNTVQNPGY</sequence>
<evidence type="ECO:0000259" key="6">
    <source>
        <dbReference type="Pfam" id="PF07980"/>
    </source>
</evidence>
<dbReference type="Gene3D" id="1.25.40.900">
    <property type="match status" value="1"/>
</dbReference>
<dbReference type="InterPro" id="IPR012944">
    <property type="entry name" value="SusD_RagB_dom"/>
</dbReference>
<dbReference type="EMBL" id="CP042433">
    <property type="protein sequence ID" value="QEC57780.1"/>
    <property type="molecule type" value="Genomic_DNA"/>
</dbReference>
<evidence type="ECO:0000256" key="2">
    <source>
        <dbReference type="ARBA" id="ARBA00006275"/>
    </source>
</evidence>
<dbReference type="InterPro" id="IPR011990">
    <property type="entry name" value="TPR-like_helical_dom_sf"/>
</dbReference>
<accession>A0A5B8UP16</accession>
<dbReference type="InterPro" id="IPR033985">
    <property type="entry name" value="SusD-like_N"/>
</dbReference>
<evidence type="ECO:0000256" key="5">
    <source>
        <dbReference type="ARBA" id="ARBA00023237"/>
    </source>
</evidence>
<dbReference type="RefSeq" id="WP_146790458.1">
    <property type="nucleotide sequence ID" value="NZ_BAABIO010000003.1"/>
</dbReference>
<protein>
    <submittedName>
        <fullName evidence="8">RagB/SusD family nutrient uptake outer membrane protein</fullName>
    </submittedName>
</protein>
<evidence type="ECO:0000313" key="8">
    <source>
        <dbReference type="EMBL" id="QEC57780.1"/>
    </source>
</evidence>